<dbReference type="EMBL" id="CAWUFR010000045">
    <property type="protein sequence ID" value="CAK6960438.1"/>
    <property type="molecule type" value="Genomic_DNA"/>
</dbReference>
<evidence type="ECO:0000259" key="3">
    <source>
        <dbReference type="Pfam" id="PF07686"/>
    </source>
</evidence>
<proteinExistence type="predicted"/>
<name>A0AAV1NN93_SCOSC</name>
<comment type="caution">
    <text evidence="4">The sequence shown here is derived from an EMBL/GenBank/DDBJ whole genome shotgun (WGS) entry which is preliminary data.</text>
</comment>
<dbReference type="Gene3D" id="2.60.40.10">
    <property type="entry name" value="Immunoglobulins"/>
    <property type="match status" value="1"/>
</dbReference>
<dbReference type="PANTHER" id="PTHR46484:SF7">
    <property type="entry name" value="MYELIN-ASSOCIATED GLYCOPROTEIN-LIKE-RELATED"/>
    <property type="match status" value="1"/>
</dbReference>
<evidence type="ECO:0000313" key="4">
    <source>
        <dbReference type="EMBL" id="CAK6960438.1"/>
    </source>
</evidence>
<dbReference type="InterPro" id="IPR013106">
    <property type="entry name" value="Ig_V-set"/>
</dbReference>
<keyword evidence="1" id="KW-0472">Membrane</keyword>
<feature type="signal peptide" evidence="2">
    <location>
        <begin position="1"/>
        <end position="21"/>
    </location>
</feature>
<keyword evidence="1" id="KW-1133">Transmembrane helix</keyword>
<evidence type="ECO:0000256" key="2">
    <source>
        <dbReference type="SAM" id="SignalP"/>
    </source>
</evidence>
<dbReference type="SUPFAM" id="SSF48726">
    <property type="entry name" value="Immunoglobulin"/>
    <property type="match status" value="1"/>
</dbReference>
<keyword evidence="1" id="KW-0812">Transmembrane</keyword>
<dbReference type="PANTHER" id="PTHR46484">
    <property type="entry name" value="SI:CH211-171H4.5-RELATED"/>
    <property type="match status" value="1"/>
</dbReference>
<keyword evidence="2" id="KW-0732">Signal</keyword>
<dbReference type="AlphaFoldDB" id="A0AAV1NN93"/>
<dbReference type="Proteomes" id="UP001314229">
    <property type="component" value="Unassembled WGS sequence"/>
</dbReference>
<gene>
    <name evidence="4" type="ORF">FSCOSCO3_A001265</name>
</gene>
<keyword evidence="5" id="KW-1185">Reference proteome</keyword>
<evidence type="ECO:0000256" key="1">
    <source>
        <dbReference type="SAM" id="Phobius"/>
    </source>
</evidence>
<accession>A0AAV1NN93</accession>
<dbReference type="InterPro" id="IPR036179">
    <property type="entry name" value="Ig-like_dom_sf"/>
</dbReference>
<dbReference type="Pfam" id="PF07686">
    <property type="entry name" value="V-set"/>
    <property type="match status" value="1"/>
</dbReference>
<organism evidence="4 5">
    <name type="scientific">Scomber scombrus</name>
    <name type="common">Atlantic mackerel</name>
    <name type="synonym">Scomber vernalis</name>
    <dbReference type="NCBI Taxonomy" id="13677"/>
    <lineage>
        <taxon>Eukaryota</taxon>
        <taxon>Metazoa</taxon>
        <taxon>Chordata</taxon>
        <taxon>Craniata</taxon>
        <taxon>Vertebrata</taxon>
        <taxon>Euteleostomi</taxon>
        <taxon>Actinopterygii</taxon>
        <taxon>Neopterygii</taxon>
        <taxon>Teleostei</taxon>
        <taxon>Neoteleostei</taxon>
        <taxon>Acanthomorphata</taxon>
        <taxon>Pelagiaria</taxon>
        <taxon>Scombriformes</taxon>
        <taxon>Scombridae</taxon>
        <taxon>Scomber</taxon>
    </lineage>
</organism>
<feature type="chain" id="PRO_5043505709" evidence="2">
    <location>
        <begin position="22"/>
        <end position="283"/>
    </location>
</feature>
<dbReference type="InterPro" id="IPR013783">
    <property type="entry name" value="Ig-like_fold"/>
</dbReference>
<protein>
    <submittedName>
        <fullName evidence="4">Sialic acid-binding Ig-like lectin 10</fullName>
    </submittedName>
</protein>
<evidence type="ECO:0000313" key="5">
    <source>
        <dbReference type="Proteomes" id="UP001314229"/>
    </source>
</evidence>
<feature type="domain" description="Immunoglobulin V-set" evidence="3">
    <location>
        <begin position="30"/>
        <end position="123"/>
    </location>
</feature>
<sequence>MKLQVLVELSLILSLVSNSKGLEWEVIVNKTINATSCGNVTVPCTFKYPDRHRTENVQLYWKLFQPSNFTTDDNDKNAFLFHENKTFVVEEYRGRTRLVGDKKQRNCSLEITNITANETKIYLRIIAKDNYSFINYPVSIILSGVKPDIINQNITQDITSPPFTTTQAETSSSVPWYIIFIPVTAISLIIIFVIGIVCYKLKRSKSFTREDSGYYANFSRASSNQAKRKELGKKQDNTELPELKAFDEPVYINLEAPAGQMEQHMDQSIGHTDNIYANMDYSQ</sequence>
<reference evidence="4 5" key="1">
    <citation type="submission" date="2024-01" db="EMBL/GenBank/DDBJ databases">
        <authorList>
            <person name="Alioto T."/>
            <person name="Alioto T."/>
            <person name="Gomez Garrido J."/>
        </authorList>
    </citation>
    <scope>NUCLEOTIDE SEQUENCE [LARGE SCALE GENOMIC DNA]</scope>
</reference>
<feature type="transmembrane region" description="Helical" evidence="1">
    <location>
        <begin position="176"/>
        <end position="199"/>
    </location>
</feature>